<proteinExistence type="predicted"/>
<evidence type="ECO:0000313" key="1">
    <source>
        <dbReference type="Proteomes" id="UP000095286"/>
    </source>
</evidence>
<organism evidence="1 2">
    <name type="scientific">Rhabditophanes sp. KR3021</name>
    <dbReference type="NCBI Taxonomy" id="114890"/>
    <lineage>
        <taxon>Eukaryota</taxon>
        <taxon>Metazoa</taxon>
        <taxon>Ecdysozoa</taxon>
        <taxon>Nematoda</taxon>
        <taxon>Chromadorea</taxon>
        <taxon>Rhabditida</taxon>
        <taxon>Tylenchina</taxon>
        <taxon>Panagrolaimomorpha</taxon>
        <taxon>Strongyloidoidea</taxon>
        <taxon>Alloionematidae</taxon>
        <taxon>Rhabditophanes</taxon>
    </lineage>
</organism>
<reference evidence="2" key="1">
    <citation type="submission" date="2016-11" db="UniProtKB">
        <authorList>
            <consortium name="WormBaseParasite"/>
        </authorList>
    </citation>
    <scope>IDENTIFICATION</scope>
    <source>
        <strain evidence="2">KR3021</strain>
    </source>
</reference>
<accession>A0AC35TW74</accession>
<name>A0AC35TW74_9BILA</name>
<protein>
    <submittedName>
        <fullName evidence="2">DUF295 domain-containing protein</fullName>
    </submittedName>
</protein>
<sequence>MQYDVKSYCCQLEFSTKCFHKMANHVIVNSTIISDHLPQTYQRVSENENILVAQYEHTRSVLDMKSNRIKDIVESFDKSQKSVGIYVPAGSSQKINELINDEGYYKFCDYQLSESNDNRYDRTQNECSYIGIAHDSNFPHVKFCSNLNYIAVIVYYYDGDIIRWKLKFQYWNCPIIFEMHRVTYSLAENIVLSCDPQTIDVYTTSKWYLFRYDVKLPEIPKKLYH</sequence>
<dbReference type="Proteomes" id="UP000095286">
    <property type="component" value="Unplaced"/>
</dbReference>
<dbReference type="WBParaSite" id="RSKR_0000462650.1">
    <property type="protein sequence ID" value="RSKR_0000462650.1"/>
    <property type="gene ID" value="RSKR_0000462650"/>
</dbReference>
<evidence type="ECO:0000313" key="2">
    <source>
        <dbReference type="WBParaSite" id="RSKR_0000462650.1"/>
    </source>
</evidence>